<sequence length="168" mass="18049">MKKKIFLLSLISFFGSMNAQRVQKGDAQINAGIGLANGWGMPVYAGVDYGIHKDITVGAEGSFATEKYSGDVKGRWMSIGLNGNYHFNTLLKIPNKFDVYAGVTLAYNSFSYRYNGSDYDYFGGESSGVGFAGQAGARYYFTDHFAVNVEVGGGSIASGGKAGISYKF</sequence>
<organism evidence="4 5">
    <name type="scientific">Chryseobacterium oleae</name>
    <dbReference type="NCBI Taxonomy" id="491207"/>
    <lineage>
        <taxon>Bacteria</taxon>
        <taxon>Pseudomonadati</taxon>
        <taxon>Bacteroidota</taxon>
        <taxon>Flavobacteriia</taxon>
        <taxon>Flavobacteriales</taxon>
        <taxon>Weeksellaceae</taxon>
        <taxon>Chryseobacterium group</taxon>
        <taxon>Chryseobacterium</taxon>
    </lineage>
</organism>
<dbReference type="OrthoDB" id="658990at2"/>
<keyword evidence="1 2" id="KW-0732">Signal</keyword>
<dbReference type="Proteomes" id="UP000198769">
    <property type="component" value="Unassembled WGS sequence"/>
</dbReference>
<feature type="domain" description="Outer membrane protein beta-barrel" evidence="3">
    <location>
        <begin position="7"/>
        <end position="158"/>
    </location>
</feature>
<feature type="signal peptide" evidence="2">
    <location>
        <begin position="1"/>
        <end position="19"/>
    </location>
</feature>
<protein>
    <submittedName>
        <fullName evidence="4">Outer membrane protein beta-barrel domain-containing protein</fullName>
    </submittedName>
</protein>
<proteinExistence type="predicted"/>
<evidence type="ECO:0000313" key="5">
    <source>
        <dbReference type="Proteomes" id="UP000198769"/>
    </source>
</evidence>
<keyword evidence="5" id="KW-1185">Reference proteome</keyword>
<dbReference type="Gene3D" id="2.40.160.20">
    <property type="match status" value="1"/>
</dbReference>
<reference evidence="5" key="1">
    <citation type="submission" date="2016-10" db="EMBL/GenBank/DDBJ databases">
        <authorList>
            <person name="Varghese N."/>
            <person name="Submissions S."/>
        </authorList>
    </citation>
    <scope>NUCLEOTIDE SEQUENCE [LARGE SCALE GENOMIC DNA]</scope>
    <source>
        <strain evidence="5">DSM 25575</strain>
    </source>
</reference>
<dbReference type="Pfam" id="PF13505">
    <property type="entry name" value="OMP_b-brl"/>
    <property type="match status" value="1"/>
</dbReference>
<evidence type="ECO:0000256" key="2">
    <source>
        <dbReference type="SAM" id="SignalP"/>
    </source>
</evidence>
<dbReference type="SUPFAM" id="SSF56925">
    <property type="entry name" value="OMPA-like"/>
    <property type="match status" value="1"/>
</dbReference>
<evidence type="ECO:0000313" key="4">
    <source>
        <dbReference type="EMBL" id="SFN23746.1"/>
    </source>
</evidence>
<dbReference type="AlphaFoldDB" id="A0A1I4XDZ5"/>
<evidence type="ECO:0000256" key="1">
    <source>
        <dbReference type="ARBA" id="ARBA00022729"/>
    </source>
</evidence>
<dbReference type="InterPro" id="IPR027385">
    <property type="entry name" value="Beta-barrel_OMP"/>
</dbReference>
<name>A0A1I4XDZ5_CHROL</name>
<dbReference type="InterPro" id="IPR011250">
    <property type="entry name" value="OMP/PagP_B-barrel"/>
</dbReference>
<accession>A0A1I4XDZ5</accession>
<dbReference type="RefSeq" id="WP_090024097.1">
    <property type="nucleotide sequence ID" value="NZ_FOVD01000002.1"/>
</dbReference>
<dbReference type="EMBL" id="FOVD01000002">
    <property type="protein sequence ID" value="SFN23746.1"/>
    <property type="molecule type" value="Genomic_DNA"/>
</dbReference>
<gene>
    <name evidence="4" type="ORF">SAMN05421594_1736</name>
</gene>
<evidence type="ECO:0000259" key="3">
    <source>
        <dbReference type="Pfam" id="PF13505"/>
    </source>
</evidence>
<feature type="chain" id="PRO_5011653278" evidence="2">
    <location>
        <begin position="20"/>
        <end position="168"/>
    </location>
</feature>